<dbReference type="InterPro" id="IPR001711">
    <property type="entry name" value="PLipase_C_Pinositol-sp_Y"/>
</dbReference>
<dbReference type="SUPFAM" id="SSF50729">
    <property type="entry name" value="PH domain-like"/>
    <property type="match status" value="1"/>
</dbReference>
<keyword evidence="14" id="KW-1185">Reference proteome</keyword>
<evidence type="ECO:0000313" key="13">
    <source>
        <dbReference type="Ensembl" id="ENSCCRP00000038471.2"/>
    </source>
</evidence>
<dbReference type="Pfam" id="PF00387">
    <property type="entry name" value="PI-PLC-Y"/>
    <property type="match status" value="1"/>
</dbReference>
<keyword evidence="10" id="KW-0472">Membrane</keyword>
<dbReference type="FunFam" id="1.10.238.10:FF:000005">
    <property type="entry name" value="Phosphoinositide phospholipase C"/>
    <property type="match status" value="1"/>
</dbReference>
<keyword evidence="5" id="KW-0106">Calcium</keyword>
<organism evidence="13 14">
    <name type="scientific">Cyprinus carpio carpio</name>
    <dbReference type="NCBI Taxonomy" id="630221"/>
    <lineage>
        <taxon>Eukaryota</taxon>
        <taxon>Metazoa</taxon>
        <taxon>Chordata</taxon>
        <taxon>Craniata</taxon>
        <taxon>Vertebrata</taxon>
        <taxon>Euteleostomi</taxon>
        <taxon>Actinopterygii</taxon>
        <taxon>Neopterygii</taxon>
        <taxon>Teleostei</taxon>
        <taxon>Ostariophysi</taxon>
        <taxon>Cypriniformes</taxon>
        <taxon>Cyprinidae</taxon>
        <taxon>Cyprininae</taxon>
        <taxon>Cyprinus</taxon>
    </lineage>
</organism>
<dbReference type="SMART" id="SM00148">
    <property type="entry name" value="PLCXc"/>
    <property type="match status" value="1"/>
</dbReference>
<evidence type="ECO:0000259" key="11">
    <source>
        <dbReference type="PROSITE" id="PS50004"/>
    </source>
</evidence>
<feature type="region of interest" description="Disordered" evidence="9">
    <location>
        <begin position="430"/>
        <end position="456"/>
    </location>
</feature>
<dbReference type="GeneTree" id="ENSGT00940000159326"/>
<dbReference type="InterPro" id="IPR000008">
    <property type="entry name" value="C2_dom"/>
</dbReference>
<dbReference type="CDD" id="cd00275">
    <property type="entry name" value="C2_PLC_like"/>
    <property type="match status" value="1"/>
</dbReference>
<dbReference type="SMART" id="SM00149">
    <property type="entry name" value="PLCYc"/>
    <property type="match status" value="1"/>
</dbReference>
<dbReference type="SUPFAM" id="SSF49562">
    <property type="entry name" value="C2 domain (Calcium/lipid-binding domain, CaLB)"/>
    <property type="match status" value="1"/>
</dbReference>
<dbReference type="InterPro" id="IPR042531">
    <property type="entry name" value="PLC-beta_C_sf"/>
</dbReference>
<dbReference type="SUPFAM" id="SSF69989">
    <property type="entry name" value="C-terminal domain of PLC-beta"/>
    <property type="match status" value="1"/>
</dbReference>
<sequence>LIYYYYFFCENEFLDIATIRDTRAGKYAKLPKHPKVRNVFNMDFPDSHHLAKALTIVTGPDTVNLTYHNFFAAKEVAQMWADDILAIAYNTLRANALILNILYLLLMILIFRLSIFKMFPADKKRVEAALVAANLPKGKFDTIKPDVFTEAAFKTFILHLCPRPEINEIFTSFTKGKGFMTKEMLTKFLNEKQRDSRLNEELFPLVRPEQVKNLIEKYEPSSSNASRGQISPEGLMFYLMGSETSVVKLDKLAQSHDMTQPIPHYFVKSSHNTYLTAGQLTGVSSPEMYRQCLLAGCRCLELDCWKGKPPDEEPIITHGFTMTTEILFKDVIEAIAESAFKTSKYPVVLSFENHVDSVKQQEKMANYCRTIFGDALLVDVLDKYPLKPGHPVPSPSELMGKILIKNKKNDSTDRTKTKPIENNSILCLTAPDDREEHDDHDEQDEEKMKNSDEGTAGQEVTAYEEMSALVNYVQPNKFISFENAAKKNKSFVISSFVETKGESLIAKNAVDWVEYNKRQMSRIYPKGTRVDSSNYSPQPFWTAGCQFVALNYQTMDFPMQLNMALFEFNGRTGYLLKHDVVRRSDKKFDPFTDRIDTIIASTLTIKIYSGQFLSEKHVKTGVEVELIGLPKDPKRKYRTKWSTTPNGINPEWNEEPFVFEKILLPEMAYLRLVVQEEGGKFLGHRIIPLDAMQTGFQHICLRSESNMPLTLPSVFVHIEVKDYIPAAFAGTDLQAYCTLLLLDATSNNHSMIVFLLDFSDALFNPGDAAPPAEQTPAPEPQHKNFLKVAKKQEKDLKDMEKKFQKKREELVQKYSDQFKALKKKSTGKNFFSAEKQTAQNKTFSDNISSINIMFLF</sequence>
<dbReference type="OMA" id="ERCEHTY"/>
<dbReference type="PROSITE" id="PS50004">
    <property type="entry name" value="C2"/>
    <property type="match status" value="1"/>
</dbReference>
<dbReference type="InterPro" id="IPR001192">
    <property type="entry name" value="PI-PLC_fam"/>
</dbReference>
<accession>A0A8C1BWZ5</accession>
<keyword evidence="8" id="KW-0175">Coiled coil</keyword>
<dbReference type="Gene3D" id="1.20.1230.10">
    <property type="entry name" value="Phospholipase C beta, distal C-terminal domain"/>
    <property type="match status" value="1"/>
</dbReference>
<keyword evidence="6" id="KW-0807">Transducer</keyword>
<dbReference type="GO" id="GO:0005737">
    <property type="term" value="C:cytoplasm"/>
    <property type="evidence" value="ECO:0007669"/>
    <property type="project" value="UniProtKB-SubCell"/>
</dbReference>
<feature type="domain" description="C2" evidence="11">
    <location>
        <begin position="582"/>
        <end position="709"/>
    </location>
</feature>
<dbReference type="PANTHER" id="PTHR10336:SF10">
    <property type="entry name" value="1-PHOSPHATIDYLINOSITOL 4,5-BISPHOSPHATE PHOSPHODIESTERASE BETA-2"/>
    <property type="match status" value="1"/>
</dbReference>
<comment type="subcellular location">
    <subcellularLocation>
        <location evidence="2">Cytoplasm</location>
    </subcellularLocation>
</comment>
<dbReference type="InterPro" id="IPR037862">
    <property type="entry name" value="PLC-beta_PH"/>
</dbReference>
<dbReference type="PROSITE" id="PS50008">
    <property type="entry name" value="PIPLC_Y_DOMAIN"/>
    <property type="match status" value="1"/>
</dbReference>
<dbReference type="GO" id="GO:0046488">
    <property type="term" value="P:phosphatidylinositol metabolic process"/>
    <property type="evidence" value="ECO:0007669"/>
    <property type="project" value="TreeGrafter"/>
</dbReference>
<comment type="cofactor">
    <cofactor evidence="1">
        <name>Ca(2+)</name>
        <dbReference type="ChEBI" id="CHEBI:29108"/>
    </cofactor>
</comment>
<evidence type="ECO:0000313" key="14">
    <source>
        <dbReference type="Proteomes" id="UP001108240"/>
    </source>
</evidence>
<evidence type="ECO:0000256" key="3">
    <source>
        <dbReference type="ARBA" id="ARBA00022490"/>
    </source>
</evidence>
<dbReference type="SUPFAM" id="SSF47473">
    <property type="entry name" value="EF-hand"/>
    <property type="match status" value="1"/>
</dbReference>
<dbReference type="Pfam" id="PF00168">
    <property type="entry name" value="C2"/>
    <property type="match status" value="1"/>
</dbReference>
<evidence type="ECO:0000256" key="6">
    <source>
        <dbReference type="ARBA" id="ARBA00023224"/>
    </source>
</evidence>
<dbReference type="PROSITE" id="PS50007">
    <property type="entry name" value="PIPLC_X_DOMAIN"/>
    <property type="match status" value="1"/>
</dbReference>
<keyword evidence="4" id="KW-0597">Phosphoprotein</keyword>
<dbReference type="InterPro" id="IPR011992">
    <property type="entry name" value="EF-hand-dom_pair"/>
</dbReference>
<evidence type="ECO:0000259" key="12">
    <source>
        <dbReference type="PROSITE" id="PS50008"/>
    </source>
</evidence>
<reference evidence="13" key="1">
    <citation type="submission" date="2025-08" db="UniProtKB">
        <authorList>
            <consortium name="Ensembl"/>
        </authorList>
    </citation>
    <scope>IDENTIFICATION</scope>
</reference>
<evidence type="ECO:0000256" key="2">
    <source>
        <dbReference type="ARBA" id="ARBA00004496"/>
    </source>
</evidence>
<dbReference type="GO" id="GO:0016042">
    <property type="term" value="P:lipid catabolic process"/>
    <property type="evidence" value="ECO:0007669"/>
    <property type="project" value="UniProtKB-KW"/>
</dbReference>
<dbReference type="PANTHER" id="PTHR10336">
    <property type="entry name" value="PHOSPHOINOSITIDE-SPECIFIC PHOSPHOLIPASE C FAMILY PROTEIN"/>
    <property type="match status" value="1"/>
</dbReference>
<feature type="compositionally biased region" description="Acidic residues" evidence="9">
    <location>
        <begin position="433"/>
        <end position="445"/>
    </location>
</feature>
<proteinExistence type="predicted"/>
<dbReference type="Ensembl" id="ENSCCRT00000041688.2">
    <property type="protein sequence ID" value="ENSCCRP00000038471.2"/>
    <property type="gene ID" value="ENSCCRG00000081258.1"/>
</dbReference>
<keyword evidence="7" id="KW-0443">Lipid metabolism</keyword>
<feature type="transmembrane region" description="Helical" evidence="10">
    <location>
        <begin position="97"/>
        <end position="115"/>
    </location>
</feature>
<dbReference type="Gene3D" id="2.60.40.150">
    <property type="entry name" value="C2 domain"/>
    <property type="match status" value="1"/>
</dbReference>
<dbReference type="InterPro" id="IPR014815">
    <property type="entry name" value="PLC-beta_C"/>
</dbReference>
<name>A0A8C1BWZ5_CYPCA</name>
<dbReference type="Gene3D" id="3.20.20.190">
    <property type="entry name" value="Phosphatidylinositol (PI) phosphodiesterase"/>
    <property type="match status" value="1"/>
</dbReference>
<evidence type="ECO:0000256" key="1">
    <source>
        <dbReference type="ARBA" id="ARBA00001913"/>
    </source>
</evidence>
<evidence type="ECO:0000256" key="4">
    <source>
        <dbReference type="ARBA" id="ARBA00022553"/>
    </source>
</evidence>
<dbReference type="GO" id="GO:0005509">
    <property type="term" value="F:calcium ion binding"/>
    <property type="evidence" value="ECO:0007669"/>
    <property type="project" value="InterPro"/>
</dbReference>
<dbReference type="Pfam" id="PF00388">
    <property type="entry name" value="PI-PLC-X"/>
    <property type="match status" value="1"/>
</dbReference>
<keyword evidence="7" id="KW-0378">Hydrolase</keyword>
<dbReference type="InterPro" id="IPR035892">
    <property type="entry name" value="C2_domain_sf"/>
</dbReference>
<dbReference type="InterPro" id="IPR053945">
    <property type="entry name" value="PLCB1-4-like_EFh"/>
</dbReference>
<protein>
    <recommendedName>
        <fullName evidence="7">Phosphoinositide phospholipase C</fullName>
        <ecNumber evidence="7">3.1.4.11</ecNumber>
    </recommendedName>
</protein>
<dbReference type="Pfam" id="PF22631">
    <property type="entry name" value="PLCB1-4-like_EFh"/>
    <property type="match status" value="1"/>
</dbReference>
<dbReference type="SMART" id="SM00239">
    <property type="entry name" value="C2"/>
    <property type="match status" value="1"/>
</dbReference>
<dbReference type="Gene3D" id="1.10.238.10">
    <property type="entry name" value="EF-hand"/>
    <property type="match status" value="1"/>
</dbReference>
<reference evidence="13" key="2">
    <citation type="submission" date="2025-09" db="UniProtKB">
        <authorList>
            <consortium name="Ensembl"/>
        </authorList>
    </citation>
    <scope>IDENTIFICATION</scope>
</reference>
<dbReference type="FunFam" id="2.60.40.150:FF:000105">
    <property type="entry name" value="1-phosphatidylinositol 4,5-bisphosphate phosphodiesterase"/>
    <property type="match status" value="1"/>
</dbReference>
<feature type="coiled-coil region" evidence="8">
    <location>
        <begin position="782"/>
        <end position="809"/>
    </location>
</feature>
<evidence type="ECO:0000256" key="10">
    <source>
        <dbReference type="SAM" id="Phobius"/>
    </source>
</evidence>
<dbReference type="GO" id="GO:0004435">
    <property type="term" value="F:phosphatidylinositol-4,5-bisphosphate phospholipase C activity"/>
    <property type="evidence" value="ECO:0007669"/>
    <property type="project" value="UniProtKB-EC"/>
</dbReference>
<evidence type="ECO:0000256" key="7">
    <source>
        <dbReference type="RuleBase" id="RU361133"/>
    </source>
</evidence>
<dbReference type="InterPro" id="IPR000909">
    <property type="entry name" value="PLipase_C_PInositol-sp_X_dom"/>
</dbReference>
<evidence type="ECO:0000256" key="8">
    <source>
        <dbReference type="SAM" id="Coils"/>
    </source>
</evidence>
<dbReference type="GO" id="GO:0048015">
    <property type="term" value="P:phosphatidylinositol-mediated signaling"/>
    <property type="evidence" value="ECO:0007669"/>
    <property type="project" value="TreeGrafter"/>
</dbReference>
<dbReference type="AlphaFoldDB" id="A0A8C1BWZ5"/>
<dbReference type="SUPFAM" id="SSF51695">
    <property type="entry name" value="PLC-like phosphodiesterases"/>
    <property type="match status" value="1"/>
</dbReference>
<dbReference type="EC" id="3.1.4.11" evidence="7"/>
<keyword evidence="10" id="KW-0812">Transmembrane</keyword>
<dbReference type="GO" id="GO:0007186">
    <property type="term" value="P:G protein-coupled receptor signaling pathway"/>
    <property type="evidence" value="ECO:0007669"/>
    <property type="project" value="TreeGrafter"/>
</dbReference>
<dbReference type="Pfam" id="PF08703">
    <property type="entry name" value="PLC-beta_C"/>
    <property type="match status" value="1"/>
</dbReference>
<dbReference type="Proteomes" id="UP001108240">
    <property type="component" value="Unplaced"/>
</dbReference>
<dbReference type="GO" id="GO:0051209">
    <property type="term" value="P:release of sequestered calcium ion into cytosol"/>
    <property type="evidence" value="ECO:0007669"/>
    <property type="project" value="TreeGrafter"/>
</dbReference>
<evidence type="ECO:0000256" key="5">
    <source>
        <dbReference type="ARBA" id="ARBA00022837"/>
    </source>
</evidence>
<dbReference type="Gene3D" id="2.30.29.240">
    <property type="match status" value="1"/>
</dbReference>
<comment type="catalytic activity">
    <reaction evidence="7">
        <text>a 1,2-diacyl-sn-glycero-3-phospho-(1D-myo-inositol-4,5-bisphosphate) + H2O = 1D-myo-inositol 1,4,5-trisphosphate + a 1,2-diacyl-sn-glycerol + H(+)</text>
        <dbReference type="Rhea" id="RHEA:33179"/>
        <dbReference type="ChEBI" id="CHEBI:15377"/>
        <dbReference type="ChEBI" id="CHEBI:15378"/>
        <dbReference type="ChEBI" id="CHEBI:17815"/>
        <dbReference type="ChEBI" id="CHEBI:58456"/>
        <dbReference type="ChEBI" id="CHEBI:203600"/>
        <dbReference type="EC" id="3.1.4.11"/>
    </reaction>
</comment>
<dbReference type="Pfam" id="PF17787">
    <property type="entry name" value="PH_14"/>
    <property type="match status" value="1"/>
</dbReference>
<keyword evidence="3" id="KW-0963">Cytoplasm</keyword>
<evidence type="ECO:0000256" key="9">
    <source>
        <dbReference type="SAM" id="MobiDB-lite"/>
    </source>
</evidence>
<keyword evidence="7" id="KW-0442">Lipid degradation</keyword>
<keyword evidence="10" id="KW-1133">Transmembrane helix</keyword>
<dbReference type="PRINTS" id="PR00390">
    <property type="entry name" value="PHPHLIPASEC"/>
</dbReference>
<dbReference type="InterPro" id="IPR017946">
    <property type="entry name" value="PLC-like_Pdiesterase_TIM-brl"/>
</dbReference>
<feature type="domain" description="PI-PLC Y-box" evidence="12">
    <location>
        <begin position="466"/>
        <end position="582"/>
    </location>
</feature>